<dbReference type="EC" id="2.3.1.-" evidence="1"/>
<dbReference type="Proteomes" id="UP001324287">
    <property type="component" value="Chromosome"/>
</dbReference>
<dbReference type="EMBL" id="CP141261">
    <property type="protein sequence ID" value="WRL63967.1"/>
    <property type="molecule type" value="Genomic_DNA"/>
</dbReference>
<accession>A0ABZ1AZG9</accession>
<organism evidence="1 2">
    <name type="scientific">Blastococcus brunescens</name>
    <dbReference type="NCBI Taxonomy" id="1564165"/>
    <lineage>
        <taxon>Bacteria</taxon>
        <taxon>Bacillati</taxon>
        <taxon>Actinomycetota</taxon>
        <taxon>Actinomycetes</taxon>
        <taxon>Geodermatophilales</taxon>
        <taxon>Geodermatophilaceae</taxon>
        <taxon>Blastococcus</taxon>
    </lineage>
</organism>
<protein>
    <submittedName>
        <fullName evidence="1">GNAT family N-acetyltransferase</fullName>
        <ecNumber evidence="1">2.3.1.-</ecNumber>
    </submittedName>
</protein>
<keyword evidence="2" id="KW-1185">Reference proteome</keyword>
<reference evidence="1 2" key="1">
    <citation type="submission" date="2023-12" db="EMBL/GenBank/DDBJ databases">
        <title>Blastococcus brunescens sp. nov., an actonobacterium isolated from sandstone collected in sahara desert.</title>
        <authorList>
            <person name="Gtari M."/>
            <person name="Ghodhbane F."/>
        </authorList>
    </citation>
    <scope>NUCLEOTIDE SEQUENCE [LARGE SCALE GENOMIC DNA]</scope>
    <source>
        <strain evidence="1 2">BMG 8361</strain>
    </source>
</reference>
<dbReference type="GO" id="GO:0016746">
    <property type="term" value="F:acyltransferase activity"/>
    <property type="evidence" value="ECO:0007669"/>
    <property type="project" value="UniProtKB-KW"/>
</dbReference>
<keyword evidence="1" id="KW-0808">Transferase</keyword>
<proteinExistence type="predicted"/>
<evidence type="ECO:0000313" key="2">
    <source>
        <dbReference type="Proteomes" id="UP001324287"/>
    </source>
</evidence>
<sequence>MTWLYVHPDAQRRGVGGHCCAMRWATPTTSAARTPSP</sequence>
<keyword evidence="1" id="KW-0012">Acyltransferase</keyword>
<name>A0ABZ1AZG9_9ACTN</name>
<evidence type="ECO:0000313" key="1">
    <source>
        <dbReference type="EMBL" id="WRL63967.1"/>
    </source>
</evidence>
<dbReference type="CDD" id="cd04301">
    <property type="entry name" value="NAT_SF"/>
    <property type="match status" value="1"/>
</dbReference>
<gene>
    <name evidence="1" type="ORF">U6N30_30965</name>
</gene>